<dbReference type="AlphaFoldDB" id="A0A834UHB8"/>
<protein>
    <submittedName>
        <fullName evidence="1">Uncharacterized protein</fullName>
    </submittedName>
</protein>
<gene>
    <name evidence="1" type="ORF">H0235_001535</name>
</gene>
<proteinExistence type="predicted"/>
<name>A0A834UHB8_VESPE</name>
<dbReference type="Proteomes" id="UP000600918">
    <property type="component" value="Unassembled WGS sequence"/>
</dbReference>
<evidence type="ECO:0000313" key="1">
    <source>
        <dbReference type="EMBL" id="KAF7439144.1"/>
    </source>
</evidence>
<accession>A0A834UHB8</accession>
<comment type="caution">
    <text evidence="1">The sequence shown here is derived from an EMBL/GenBank/DDBJ whole genome shotgun (WGS) entry which is preliminary data.</text>
</comment>
<organism evidence="1 2">
    <name type="scientific">Vespula pensylvanica</name>
    <name type="common">Western yellow jacket</name>
    <name type="synonym">Wasp</name>
    <dbReference type="NCBI Taxonomy" id="30213"/>
    <lineage>
        <taxon>Eukaryota</taxon>
        <taxon>Metazoa</taxon>
        <taxon>Ecdysozoa</taxon>
        <taxon>Arthropoda</taxon>
        <taxon>Hexapoda</taxon>
        <taxon>Insecta</taxon>
        <taxon>Pterygota</taxon>
        <taxon>Neoptera</taxon>
        <taxon>Endopterygota</taxon>
        <taxon>Hymenoptera</taxon>
        <taxon>Apocrita</taxon>
        <taxon>Aculeata</taxon>
        <taxon>Vespoidea</taxon>
        <taxon>Vespidae</taxon>
        <taxon>Vespinae</taxon>
        <taxon>Vespula</taxon>
    </lineage>
</organism>
<sequence length="69" mass="7467">MEVKETRKKKCGDDGGYKSAIRETLSNSFEAHCRAFTTPIAKATAIATTAAKAVISSLEGFSTLTRREL</sequence>
<dbReference type="EMBL" id="JACSDY010000001">
    <property type="protein sequence ID" value="KAF7439144.1"/>
    <property type="molecule type" value="Genomic_DNA"/>
</dbReference>
<evidence type="ECO:0000313" key="2">
    <source>
        <dbReference type="Proteomes" id="UP000600918"/>
    </source>
</evidence>
<keyword evidence="2" id="KW-1185">Reference proteome</keyword>
<reference evidence="1" key="1">
    <citation type="journal article" date="2020" name="G3 (Bethesda)">
        <title>High-Quality Assemblies for Three Invasive Social Wasps from the &lt;i&gt;Vespula&lt;/i&gt; Genus.</title>
        <authorList>
            <person name="Harrop T.W.R."/>
            <person name="Guhlin J."/>
            <person name="McLaughlin G.M."/>
            <person name="Permina E."/>
            <person name="Stockwell P."/>
            <person name="Gilligan J."/>
            <person name="Le Lec M.F."/>
            <person name="Gruber M.A.M."/>
            <person name="Quinn O."/>
            <person name="Lovegrove M."/>
            <person name="Duncan E.J."/>
            <person name="Remnant E.J."/>
            <person name="Van Eeckhoven J."/>
            <person name="Graham B."/>
            <person name="Knapp R.A."/>
            <person name="Langford K.W."/>
            <person name="Kronenberg Z."/>
            <person name="Press M.O."/>
            <person name="Eacker S.M."/>
            <person name="Wilson-Rankin E.E."/>
            <person name="Purcell J."/>
            <person name="Lester P.J."/>
            <person name="Dearden P.K."/>
        </authorList>
    </citation>
    <scope>NUCLEOTIDE SEQUENCE</scope>
    <source>
        <strain evidence="1">Volc-1</strain>
    </source>
</reference>